<dbReference type="CDD" id="cd00685">
    <property type="entry name" value="Trans_IPPS_HT"/>
    <property type="match status" value="1"/>
</dbReference>
<organism evidence="5 6">
    <name type="scientific">Nocardia terpenica</name>
    <dbReference type="NCBI Taxonomy" id="455432"/>
    <lineage>
        <taxon>Bacteria</taxon>
        <taxon>Bacillati</taxon>
        <taxon>Actinomycetota</taxon>
        <taxon>Actinomycetes</taxon>
        <taxon>Mycobacteriales</taxon>
        <taxon>Nocardiaceae</taxon>
        <taxon>Nocardia</taxon>
    </lineage>
</organism>
<dbReference type="PROSITE" id="PS00444">
    <property type="entry name" value="POLYPRENYL_SYNTHASE_2"/>
    <property type="match status" value="1"/>
</dbReference>
<comment type="pathway">
    <text evidence="1">Isoprenoid biosynthesis.</text>
</comment>
<dbReference type="AlphaFoldDB" id="A0A6G9Z914"/>
<evidence type="ECO:0000256" key="4">
    <source>
        <dbReference type="RuleBase" id="RU004466"/>
    </source>
</evidence>
<dbReference type="Pfam" id="PF00348">
    <property type="entry name" value="polyprenyl_synt"/>
    <property type="match status" value="1"/>
</dbReference>
<dbReference type="SFLD" id="SFLDS00005">
    <property type="entry name" value="Isoprenoid_Synthase_Type_I"/>
    <property type="match status" value="1"/>
</dbReference>
<dbReference type="GO" id="GO:0046872">
    <property type="term" value="F:metal ion binding"/>
    <property type="evidence" value="ECO:0007669"/>
    <property type="project" value="UniProtKB-KW"/>
</dbReference>
<dbReference type="InterPro" id="IPR033749">
    <property type="entry name" value="Polyprenyl_synt_CS"/>
</dbReference>
<protein>
    <submittedName>
        <fullName evidence="5">Polyprenyl synthetase family protein</fullName>
    </submittedName>
</protein>
<keyword evidence="3" id="KW-0460">Magnesium</keyword>
<dbReference type="Gene3D" id="1.10.600.10">
    <property type="entry name" value="Farnesyl Diphosphate Synthase"/>
    <property type="match status" value="1"/>
</dbReference>
<comment type="similarity">
    <text evidence="4">Belongs to the FPP/GGPP synthase family.</text>
</comment>
<proteinExistence type="inferred from homology"/>
<dbReference type="PANTHER" id="PTHR12001:SF86">
    <property type="entry name" value="GERANYLGERANYL DIPHOSPHATE SYNTHASE"/>
    <property type="match status" value="1"/>
</dbReference>
<keyword evidence="2" id="KW-0479">Metal-binding</keyword>
<accession>A0A6G9Z914</accession>
<dbReference type="SUPFAM" id="SSF48576">
    <property type="entry name" value="Terpenoid synthases"/>
    <property type="match status" value="1"/>
</dbReference>
<gene>
    <name evidence="5" type="ORF">F6W96_27370</name>
</gene>
<dbReference type="Proteomes" id="UP000500953">
    <property type="component" value="Chromosome"/>
</dbReference>
<evidence type="ECO:0000313" key="5">
    <source>
        <dbReference type="EMBL" id="QIS21503.1"/>
    </source>
</evidence>
<dbReference type="InterPro" id="IPR008949">
    <property type="entry name" value="Isoprenoid_synthase_dom_sf"/>
</dbReference>
<evidence type="ECO:0000256" key="1">
    <source>
        <dbReference type="ARBA" id="ARBA00005128"/>
    </source>
</evidence>
<dbReference type="InterPro" id="IPR000092">
    <property type="entry name" value="Polyprenyl_synt"/>
</dbReference>
<reference evidence="5 6" key="1">
    <citation type="journal article" date="2019" name="ACS Chem. Biol.">
        <title>Identification and Mobilization of a Cryptic Antibiotic Biosynthesis Gene Locus from a Human-Pathogenic Nocardia Isolate.</title>
        <authorList>
            <person name="Herisse M."/>
            <person name="Ishida K."/>
            <person name="Porter J.L."/>
            <person name="Howden B."/>
            <person name="Hertweck C."/>
            <person name="Stinear T.P."/>
            <person name="Pidot S.J."/>
        </authorList>
    </citation>
    <scope>NUCLEOTIDE SEQUENCE [LARGE SCALE GENOMIC DNA]</scope>
    <source>
        <strain evidence="5 6">AUSMDU00012715</strain>
    </source>
</reference>
<name>A0A6G9Z914_9NOCA</name>
<dbReference type="PROSITE" id="PS00723">
    <property type="entry name" value="POLYPRENYL_SYNTHASE_1"/>
    <property type="match status" value="1"/>
</dbReference>
<dbReference type="GO" id="GO:0004659">
    <property type="term" value="F:prenyltransferase activity"/>
    <property type="evidence" value="ECO:0007669"/>
    <property type="project" value="InterPro"/>
</dbReference>
<dbReference type="RefSeq" id="WP_167488796.1">
    <property type="nucleotide sequence ID" value="NZ_CP046173.1"/>
</dbReference>
<keyword evidence="4" id="KW-0808">Transferase</keyword>
<dbReference type="EMBL" id="CP046173">
    <property type="protein sequence ID" value="QIS21503.1"/>
    <property type="molecule type" value="Genomic_DNA"/>
</dbReference>
<dbReference type="GO" id="GO:0008299">
    <property type="term" value="P:isoprenoid biosynthetic process"/>
    <property type="evidence" value="ECO:0007669"/>
    <property type="project" value="InterPro"/>
</dbReference>
<dbReference type="PANTHER" id="PTHR12001">
    <property type="entry name" value="GERANYLGERANYL PYROPHOSPHATE SYNTHASE"/>
    <property type="match status" value="1"/>
</dbReference>
<evidence type="ECO:0000256" key="3">
    <source>
        <dbReference type="ARBA" id="ARBA00022842"/>
    </source>
</evidence>
<evidence type="ECO:0000313" key="6">
    <source>
        <dbReference type="Proteomes" id="UP000500953"/>
    </source>
</evidence>
<sequence>MTTTTTSPAPTPSEHRLAEILALTRRVLEPGLRSAVKSLPQPLRLMADYHFGWCDAQGRPAQGYMGKRLRPALAVSSCIACGGLPESAAPAAIAAELIHNFTLLHDDVMDGDIIRRGRSTVWALWGIPDAVLLGDSLHALAAEVLAMRLSPPAVGPAVERLESTVIELCRGQHEDCLAEGRNQPTIGDCERTAISKTGALMGCACALGALCAGAPQKTISALDRFGRELGAAFQLVDDLIGIWGDPTLCGKPAGDLMRKKYTMPVVAALMSGTDAAAELKQLYHSPYPLSSAQIVRAAELAKAAGACRWTRKQVDRRIENALHCLPDHTANGDLVVLARLIGRRNI</sequence>
<evidence type="ECO:0000256" key="2">
    <source>
        <dbReference type="ARBA" id="ARBA00022723"/>
    </source>
</evidence>